<feature type="transmembrane region" description="Helical" evidence="9">
    <location>
        <begin position="320"/>
        <end position="342"/>
    </location>
</feature>
<feature type="transmembrane region" description="Helical" evidence="9">
    <location>
        <begin position="384"/>
        <end position="405"/>
    </location>
</feature>
<comment type="subcellular location">
    <subcellularLocation>
        <location evidence="1">Cell membrane</location>
        <topology evidence="1">Multi-pass membrane protein</topology>
    </subcellularLocation>
</comment>
<evidence type="ECO:0000259" key="10">
    <source>
        <dbReference type="Pfam" id="PF00999"/>
    </source>
</evidence>
<evidence type="ECO:0000256" key="1">
    <source>
        <dbReference type="ARBA" id="ARBA00004651"/>
    </source>
</evidence>
<evidence type="ECO:0000256" key="6">
    <source>
        <dbReference type="ARBA" id="ARBA00022989"/>
    </source>
</evidence>
<dbReference type="Gene3D" id="1.20.1530.20">
    <property type="match status" value="1"/>
</dbReference>
<dbReference type="EMBL" id="PJEO01000056">
    <property type="protein sequence ID" value="PKQ43628.1"/>
    <property type="molecule type" value="Genomic_DNA"/>
</dbReference>
<dbReference type="InterPro" id="IPR006153">
    <property type="entry name" value="Cation/H_exchanger_TM"/>
</dbReference>
<feature type="transmembrane region" description="Helical" evidence="9">
    <location>
        <begin position="102"/>
        <end position="122"/>
    </location>
</feature>
<evidence type="ECO:0000256" key="7">
    <source>
        <dbReference type="ARBA" id="ARBA00023065"/>
    </source>
</evidence>
<keyword evidence="6 9" id="KW-1133">Transmembrane helix</keyword>
<evidence type="ECO:0000256" key="9">
    <source>
        <dbReference type="SAM" id="Phobius"/>
    </source>
</evidence>
<feature type="transmembrane region" description="Helical" evidence="9">
    <location>
        <begin position="168"/>
        <end position="187"/>
    </location>
</feature>
<reference evidence="11 12" key="1">
    <citation type="submission" date="2017-12" db="EMBL/GenBank/DDBJ databases">
        <title>Confluentibacter flavum sp. nov., isolated from the saline lake.</title>
        <authorList>
            <person name="Yu L."/>
        </authorList>
    </citation>
    <scope>NUCLEOTIDE SEQUENCE [LARGE SCALE GENOMIC DNA]</scope>
    <source>
        <strain evidence="11 12">3B</strain>
    </source>
</reference>
<dbReference type="GO" id="GO:0015297">
    <property type="term" value="F:antiporter activity"/>
    <property type="evidence" value="ECO:0007669"/>
    <property type="project" value="UniProtKB-KW"/>
</dbReference>
<dbReference type="GO" id="GO:1902600">
    <property type="term" value="P:proton transmembrane transport"/>
    <property type="evidence" value="ECO:0007669"/>
    <property type="project" value="InterPro"/>
</dbReference>
<feature type="transmembrane region" description="Helical" evidence="9">
    <location>
        <begin position="260"/>
        <end position="277"/>
    </location>
</feature>
<protein>
    <submittedName>
        <fullName evidence="11">Sodium:proton exchanger</fullName>
    </submittedName>
</protein>
<dbReference type="GO" id="GO:0005886">
    <property type="term" value="C:plasma membrane"/>
    <property type="evidence" value="ECO:0007669"/>
    <property type="project" value="UniProtKB-SubCell"/>
</dbReference>
<keyword evidence="7" id="KW-0406">Ion transport</keyword>
<keyword evidence="4" id="KW-1003">Cell membrane</keyword>
<keyword evidence="8 9" id="KW-0472">Membrane</keyword>
<sequence length="409" mass="45583">MTELLSLDYYNYYLLAAGIITLIAALIPNVLRKKWLTPPILYLLIGIIIAFAGREYTDFDVMLHASAIRRVSEFVVIIALTNAGLKIKEPFSWQTWKYSFRLLLITMPITIVGATFVGWWLVGLAPATAVLFGVLISPTDPVLASDLQTSRPSKRDSSKIRLGLTSEAGLNDGLAFPFTYFAIFLAAKGLDYSQWIGEWFLIEVLYKIVVGCVIGFLAGWVLYKLIFKITSKNHHSKISRGILSLALTLLPYGLTELLGGYGFIAVFIAACVFGNNVEKAKHMDSLHDFTEEIERIFVTFLFIMVGVYVSATIYELLDVMTIATALIVLFIIRPLGGWIALYRTDLSSFEKFALSFYGIRGVGSIFYLMYALGEATFPNSYELIHVTTVVIVLSVLIHGISVAILKKFN</sequence>
<evidence type="ECO:0000313" key="12">
    <source>
        <dbReference type="Proteomes" id="UP000233435"/>
    </source>
</evidence>
<keyword evidence="3" id="KW-0050">Antiport</keyword>
<dbReference type="PANTHER" id="PTHR32507:SF8">
    <property type="entry name" value="CNH1P"/>
    <property type="match status" value="1"/>
</dbReference>
<dbReference type="RefSeq" id="WP_106661045.1">
    <property type="nucleotide sequence ID" value="NZ_PJEO01000056.1"/>
</dbReference>
<evidence type="ECO:0000256" key="2">
    <source>
        <dbReference type="ARBA" id="ARBA00022448"/>
    </source>
</evidence>
<dbReference type="PANTHER" id="PTHR32507">
    <property type="entry name" value="NA(+)/H(+) ANTIPORTER 1"/>
    <property type="match status" value="1"/>
</dbReference>
<gene>
    <name evidence="11" type="ORF">CSW08_16605</name>
</gene>
<feature type="domain" description="Cation/H+ exchanger transmembrane" evidence="10">
    <location>
        <begin position="21"/>
        <end position="405"/>
    </location>
</feature>
<evidence type="ECO:0000256" key="3">
    <source>
        <dbReference type="ARBA" id="ARBA00022449"/>
    </source>
</evidence>
<proteinExistence type="predicted"/>
<dbReference type="InterPro" id="IPR038770">
    <property type="entry name" value="Na+/solute_symporter_sf"/>
</dbReference>
<dbReference type="AlphaFoldDB" id="A0A2N3HFS5"/>
<evidence type="ECO:0000256" key="5">
    <source>
        <dbReference type="ARBA" id="ARBA00022692"/>
    </source>
</evidence>
<feature type="transmembrane region" description="Helical" evidence="9">
    <location>
        <begin position="297"/>
        <end position="314"/>
    </location>
</feature>
<feature type="transmembrane region" description="Helical" evidence="9">
    <location>
        <begin position="12"/>
        <end position="31"/>
    </location>
</feature>
<keyword evidence="2" id="KW-0813">Transport</keyword>
<name>A0A2N3HFS5_9FLAO</name>
<feature type="transmembrane region" description="Helical" evidence="9">
    <location>
        <begin position="40"/>
        <end position="56"/>
    </location>
</feature>
<evidence type="ECO:0000313" key="11">
    <source>
        <dbReference type="EMBL" id="PKQ43628.1"/>
    </source>
</evidence>
<feature type="transmembrane region" description="Helical" evidence="9">
    <location>
        <begin position="354"/>
        <end position="372"/>
    </location>
</feature>
<accession>A0A2N3HFS5</accession>
<evidence type="ECO:0000256" key="4">
    <source>
        <dbReference type="ARBA" id="ARBA00022475"/>
    </source>
</evidence>
<organism evidence="11 12">
    <name type="scientific">Confluentibacter flavum</name>
    <dbReference type="NCBI Taxonomy" id="1909700"/>
    <lineage>
        <taxon>Bacteria</taxon>
        <taxon>Pseudomonadati</taxon>
        <taxon>Bacteroidota</taxon>
        <taxon>Flavobacteriia</taxon>
        <taxon>Flavobacteriales</taxon>
        <taxon>Flavobacteriaceae</taxon>
        <taxon>Confluentibacter</taxon>
    </lineage>
</organism>
<comment type="caution">
    <text evidence="11">The sequence shown here is derived from an EMBL/GenBank/DDBJ whole genome shotgun (WGS) entry which is preliminary data.</text>
</comment>
<keyword evidence="5 9" id="KW-0812">Transmembrane</keyword>
<keyword evidence="12" id="KW-1185">Reference proteome</keyword>
<evidence type="ECO:0000256" key="8">
    <source>
        <dbReference type="ARBA" id="ARBA00023136"/>
    </source>
</evidence>
<dbReference type="Pfam" id="PF00999">
    <property type="entry name" value="Na_H_Exchanger"/>
    <property type="match status" value="1"/>
</dbReference>
<feature type="transmembrane region" description="Helical" evidence="9">
    <location>
        <begin position="199"/>
        <end position="226"/>
    </location>
</feature>
<dbReference type="Proteomes" id="UP000233435">
    <property type="component" value="Unassembled WGS sequence"/>
</dbReference>
<dbReference type="OrthoDB" id="9810860at2"/>